<proteinExistence type="inferred from homology"/>
<dbReference type="Gene3D" id="2.40.160.180">
    <property type="entry name" value="Carbohydrate-selective porin OprB"/>
    <property type="match status" value="1"/>
</dbReference>
<keyword evidence="4" id="KW-1185">Reference proteome</keyword>
<dbReference type="InterPro" id="IPR007049">
    <property type="entry name" value="Carb-sel_porin_OprB"/>
</dbReference>
<protein>
    <recommendedName>
        <fullName evidence="5">Porin</fullName>
    </recommendedName>
</protein>
<evidence type="ECO:0000313" key="3">
    <source>
        <dbReference type="EMBL" id="BBP01736.1"/>
    </source>
</evidence>
<evidence type="ECO:0000256" key="2">
    <source>
        <dbReference type="RuleBase" id="RU363072"/>
    </source>
</evidence>
<comment type="similarity">
    <text evidence="1 2">Belongs to the OprB family.</text>
</comment>
<dbReference type="EMBL" id="AP021881">
    <property type="protein sequence ID" value="BBP01736.1"/>
    <property type="molecule type" value="Genomic_DNA"/>
</dbReference>
<name>A0A809RJG9_9PROT</name>
<evidence type="ECO:0000256" key="1">
    <source>
        <dbReference type="ARBA" id="ARBA00008769"/>
    </source>
</evidence>
<dbReference type="GO" id="GO:0008643">
    <property type="term" value="P:carbohydrate transport"/>
    <property type="evidence" value="ECO:0007669"/>
    <property type="project" value="InterPro"/>
</dbReference>
<dbReference type="Proteomes" id="UP000463939">
    <property type="component" value="Chromosome"/>
</dbReference>
<evidence type="ECO:0008006" key="5">
    <source>
        <dbReference type="Google" id="ProtNLM"/>
    </source>
</evidence>
<dbReference type="Pfam" id="PF04966">
    <property type="entry name" value="OprB"/>
    <property type="match status" value="1"/>
</dbReference>
<dbReference type="RefSeq" id="WP_162085465.1">
    <property type="nucleotide sequence ID" value="NZ_AP021881.1"/>
</dbReference>
<dbReference type="KEGG" id="sniv:SFSGTM_24440"/>
<feature type="chain" id="PRO_5033103751" description="Porin" evidence="2">
    <location>
        <begin position="25"/>
        <end position="438"/>
    </location>
</feature>
<dbReference type="GO" id="GO:0015288">
    <property type="term" value="F:porin activity"/>
    <property type="evidence" value="ECO:0007669"/>
    <property type="project" value="InterPro"/>
</dbReference>
<reference evidence="4" key="1">
    <citation type="submission" date="2019-11" db="EMBL/GenBank/DDBJ databases">
        <title>Isolation and characterization of a novel species in the genus Sulfuriferula.</title>
        <authorList>
            <person name="Mochizuki J."/>
            <person name="Kojima H."/>
            <person name="Fukui M."/>
        </authorList>
    </citation>
    <scope>NUCLEOTIDE SEQUENCE [LARGE SCALE GENOMIC DNA]</scope>
    <source>
        <strain evidence="4">SGTM</strain>
    </source>
</reference>
<accession>A0A809RJG9</accession>
<gene>
    <name evidence="3" type="ORF">SFSGTM_24440</name>
</gene>
<dbReference type="AlphaFoldDB" id="A0A809RJG9"/>
<evidence type="ECO:0000313" key="4">
    <source>
        <dbReference type="Proteomes" id="UP000463939"/>
    </source>
</evidence>
<dbReference type="GO" id="GO:0016020">
    <property type="term" value="C:membrane"/>
    <property type="evidence" value="ECO:0007669"/>
    <property type="project" value="InterPro"/>
</dbReference>
<organism evidence="3 4">
    <name type="scientific">Sulfuriferula nivalis</name>
    <dbReference type="NCBI Taxonomy" id="2675298"/>
    <lineage>
        <taxon>Bacteria</taxon>
        <taxon>Pseudomonadati</taxon>
        <taxon>Pseudomonadota</taxon>
        <taxon>Betaproteobacteria</taxon>
        <taxon>Nitrosomonadales</taxon>
        <taxon>Sulfuricellaceae</taxon>
        <taxon>Sulfuriferula</taxon>
    </lineage>
</organism>
<keyword evidence="2" id="KW-0732">Signal</keyword>
<dbReference type="InterPro" id="IPR038673">
    <property type="entry name" value="OprB_sf"/>
</dbReference>
<sequence length="438" mass="48416">MPSFDIRVLLLSGALALATTYSHADTEEYNLKFQSTYVWQVKDAFPAAYSGANSLITAHEKSYSFTTTAAFGFRPWAGGEIYFNPELSQGVPLSNLTGLAGFTNGEMARTSGPRLALYKARLFLRQTWGLGGGSEQQDSDMNQLAGMVDKRRVVWTIGNLAVSDIFDNNAYSHDPRTQFMNWSIMNQGSYDYAADARGYSWGTAVEWYRDNWALRAGRFIQPNQPNQTSLDSAIFTHFGDQIEIEHGHVIANQPGKIRVLAFRNRAIMARYDDALNLAAATSTTPELSAVRHGEQIKYGFGLNAEQSISDNIGVFARAGWGDGQTETYAFTEIDQSVSAGTLLKGAAWGRAQDTLGIAFARNELSKAHRDYLAAGGLGFFIGDGALNYQPELILESFYSWQVAKLLSLTADWQHIRNPAYNADRGPVDMVALRLHTEF</sequence>
<feature type="signal peptide" evidence="2">
    <location>
        <begin position="1"/>
        <end position="24"/>
    </location>
</feature>